<reference evidence="2 3" key="1">
    <citation type="submission" date="2016-07" db="EMBL/GenBank/DDBJ databases">
        <title>Pervasive Adenine N6-methylation of Active Genes in Fungi.</title>
        <authorList>
            <consortium name="DOE Joint Genome Institute"/>
            <person name="Mondo S.J."/>
            <person name="Dannebaum R.O."/>
            <person name="Kuo R.C."/>
            <person name="Labutti K."/>
            <person name="Haridas S."/>
            <person name="Kuo A."/>
            <person name="Salamov A."/>
            <person name="Ahrendt S.R."/>
            <person name="Lipzen A."/>
            <person name="Sullivan W."/>
            <person name="Andreopoulos W.B."/>
            <person name="Clum A."/>
            <person name="Lindquist E."/>
            <person name="Daum C."/>
            <person name="Ramamoorthy G.K."/>
            <person name="Gryganskyi A."/>
            <person name="Culley D."/>
            <person name="Magnuson J.K."/>
            <person name="James T.Y."/>
            <person name="O'Malley M.A."/>
            <person name="Stajich J.E."/>
            <person name="Spatafora J.W."/>
            <person name="Visel A."/>
            <person name="Grigoriev I.V."/>
        </authorList>
    </citation>
    <scope>NUCLEOTIDE SEQUENCE [LARGE SCALE GENOMIC DNA]</scope>
    <source>
        <strain evidence="2 3">12-1054</strain>
    </source>
</reference>
<proteinExistence type="predicted"/>
<feature type="transmembrane region" description="Helical" evidence="1">
    <location>
        <begin position="28"/>
        <end position="50"/>
    </location>
</feature>
<organism evidence="2 3">
    <name type="scientific">Protomyces lactucae-debilis</name>
    <dbReference type="NCBI Taxonomy" id="2754530"/>
    <lineage>
        <taxon>Eukaryota</taxon>
        <taxon>Fungi</taxon>
        <taxon>Dikarya</taxon>
        <taxon>Ascomycota</taxon>
        <taxon>Taphrinomycotina</taxon>
        <taxon>Taphrinomycetes</taxon>
        <taxon>Taphrinales</taxon>
        <taxon>Protomycetaceae</taxon>
        <taxon>Protomyces</taxon>
    </lineage>
</organism>
<keyword evidence="3" id="KW-1185">Reference proteome</keyword>
<comment type="caution">
    <text evidence="2">The sequence shown here is derived from an EMBL/GenBank/DDBJ whole genome shotgun (WGS) entry which is preliminary data.</text>
</comment>
<dbReference type="Proteomes" id="UP000193685">
    <property type="component" value="Unassembled WGS sequence"/>
</dbReference>
<evidence type="ECO:0000313" key="3">
    <source>
        <dbReference type="Proteomes" id="UP000193685"/>
    </source>
</evidence>
<evidence type="ECO:0000313" key="2">
    <source>
        <dbReference type="EMBL" id="ORY81908.1"/>
    </source>
</evidence>
<accession>A0A1Y2FDA9</accession>
<protein>
    <submittedName>
        <fullName evidence="2">Uncharacterized protein</fullName>
    </submittedName>
</protein>
<sequence>MPKCRRRLAQKPLPRSAACCRALQDMPFMIESVLTVISPTLLLSILQHIIHRPRV</sequence>
<name>A0A1Y2FDA9_PROLT</name>
<keyword evidence="1" id="KW-1133">Transmembrane helix</keyword>
<keyword evidence="1" id="KW-0472">Membrane</keyword>
<dbReference type="AlphaFoldDB" id="A0A1Y2FDA9"/>
<dbReference type="GeneID" id="63785947"/>
<dbReference type="EMBL" id="MCFI01000010">
    <property type="protein sequence ID" value="ORY81908.1"/>
    <property type="molecule type" value="Genomic_DNA"/>
</dbReference>
<keyword evidence="1" id="KW-0812">Transmembrane</keyword>
<evidence type="ECO:0000256" key="1">
    <source>
        <dbReference type="SAM" id="Phobius"/>
    </source>
</evidence>
<dbReference type="RefSeq" id="XP_040725042.1">
    <property type="nucleotide sequence ID" value="XM_040869348.1"/>
</dbReference>
<gene>
    <name evidence="2" type="ORF">BCR37DRAFT_379804</name>
</gene>